<reference evidence="1 2" key="1">
    <citation type="submission" date="2023-09" db="EMBL/GenBank/DDBJ databases">
        <title>Multi-omics analysis of a traditional fermented food reveals byproduct-associated fungal strains for waste-to-food upcycling.</title>
        <authorList>
            <consortium name="Lawrence Berkeley National Laboratory"/>
            <person name="Rekdal V.M."/>
            <person name="Villalobos-Escobedo J.M."/>
            <person name="Rodriguez-Valeron N."/>
            <person name="Garcia M.O."/>
            <person name="Vasquez D.P."/>
            <person name="Damayanti I."/>
            <person name="Sorensen P.M."/>
            <person name="Baidoo E.E."/>
            <person name="De Carvalho A.C."/>
            <person name="Riley R."/>
            <person name="Lipzen A."/>
            <person name="He G."/>
            <person name="Yan M."/>
            <person name="Haridas S."/>
            <person name="Daum C."/>
            <person name="Yoshinaga Y."/>
            <person name="Ng V."/>
            <person name="Grigoriev I.V."/>
            <person name="Munk R."/>
            <person name="Nuraida L."/>
            <person name="Wijaya C.H."/>
            <person name="Morales P.-C."/>
            <person name="Keasling J.D."/>
        </authorList>
    </citation>
    <scope>NUCLEOTIDE SEQUENCE [LARGE SCALE GENOMIC DNA]</scope>
    <source>
        <strain evidence="1 2">FGSC 2613</strain>
    </source>
</reference>
<evidence type="ECO:0000313" key="2">
    <source>
        <dbReference type="Proteomes" id="UP001451303"/>
    </source>
</evidence>
<dbReference type="Proteomes" id="UP001451303">
    <property type="component" value="Unassembled WGS sequence"/>
</dbReference>
<accession>A0ABR3D391</accession>
<protein>
    <submittedName>
        <fullName evidence="1">Uncharacterized protein</fullName>
    </submittedName>
</protein>
<organism evidence="1 2">
    <name type="scientific">Neurospora intermedia</name>
    <dbReference type="NCBI Taxonomy" id="5142"/>
    <lineage>
        <taxon>Eukaryota</taxon>
        <taxon>Fungi</taxon>
        <taxon>Dikarya</taxon>
        <taxon>Ascomycota</taxon>
        <taxon>Pezizomycotina</taxon>
        <taxon>Sordariomycetes</taxon>
        <taxon>Sordariomycetidae</taxon>
        <taxon>Sordariales</taxon>
        <taxon>Sordariaceae</taxon>
        <taxon>Neurospora</taxon>
    </lineage>
</organism>
<keyword evidence="2" id="KW-1185">Reference proteome</keyword>
<sequence length="62" mass="7030">MLISNVDSSRIPCSNCEGTGQRSRHDCDNYRMVSAVTNTKQHQREYTTTQQPRIIEPGDCSI</sequence>
<dbReference type="EMBL" id="JAVLET010000010">
    <property type="protein sequence ID" value="KAL0467170.1"/>
    <property type="molecule type" value="Genomic_DNA"/>
</dbReference>
<proteinExistence type="predicted"/>
<evidence type="ECO:0000313" key="1">
    <source>
        <dbReference type="EMBL" id="KAL0467170.1"/>
    </source>
</evidence>
<name>A0ABR3D391_NEUIN</name>
<comment type="caution">
    <text evidence="1">The sequence shown here is derived from an EMBL/GenBank/DDBJ whole genome shotgun (WGS) entry which is preliminary data.</text>
</comment>
<gene>
    <name evidence="1" type="ORF">QR685DRAFT_449406</name>
</gene>